<dbReference type="Proteomes" id="UP000031518">
    <property type="component" value="Unassembled WGS sequence"/>
</dbReference>
<gene>
    <name evidence="12" type="ORF">PYK22_01727</name>
</gene>
<evidence type="ECO:0000256" key="3">
    <source>
        <dbReference type="ARBA" id="ARBA00020653"/>
    </source>
</evidence>
<dbReference type="PRINTS" id="PR00095">
    <property type="entry name" value="ANTSNTHASEI"/>
</dbReference>
<evidence type="ECO:0000256" key="9">
    <source>
        <dbReference type="SAM" id="MobiDB-lite"/>
    </source>
</evidence>
<evidence type="ECO:0000259" key="10">
    <source>
        <dbReference type="Pfam" id="PF00425"/>
    </source>
</evidence>
<dbReference type="Pfam" id="PF00425">
    <property type="entry name" value="Chorismate_bind"/>
    <property type="match status" value="1"/>
</dbReference>
<keyword evidence="6 12" id="KW-0456">Lyase</keyword>
<keyword evidence="5" id="KW-0460">Magnesium</keyword>
<dbReference type="STRING" id="454194.PYK22_01727"/>
<protein>
    <recommendedName>
        <fullName evidence="3">Anthranilate synthase component 1</fullName>
    </recommendedName>
</protein>
<dbReference type="Pfam" id="PF04715">
    <property type="entry name" value="Anth_synt_I_N"/>
    <property type="match status" value="1"/>
</dbReference>
<dbReference type="AlphaFoldDB" id="A0A0B6WXC5"/>
<dbReference type="InterPro" id="IPR006805">
    <property type="entry name" value="Anth_synth_I_N"/>
</dbReference>
<evidence type="ECO:0000256" key="8">
    <source>
        <dbReference type="ARBA" id="ARBA00047683"/>
    </source>
</evidence>
<sequence>MSMYTIQPASFEEFLQEAERGNVVPVVRTVLADLQTPVSAFLRIAADARHAFLLESVEGGERIARYSFLGAHPEMIVRGRGNATIIERAEGTERFEGVRVVDFLRDYFRAKRLARRSGLAPFAGGAVGFLAYDAARWFEPVLDSGEDPETDDAALMFYRTVLAFDRVRQQIVITTVVFTDEAGGDRRRLRELYEEAVAETERMERKLGENLPPKSARKGPGRAADPLRLQSNWTREGFQQAVQRAREYIYAGDCYQVVLSQRFMVDVVADPVEIYRALRVLNPSPYMFFLRFDREAVVGASPEMLVRCRGQRLDYRPIAGTRKRGATETEDWLLGEEMRADEKEVAEHMMLVDLGRNDLGRVADFGSVEITDLMTIEKYSHVQHLVTGLRARLRDDLDRFDALASCFPAGTVTGAPKVRAMQIIRELEPDRRGIYAGTVFYADYADNLDSCIAIRTMHLRDGRAEVQAGAGIVADSVPEREYEESVNKASALLRAIEWAEQGL</sequence>
<accession>A0A0B6WXC5</accession>
<dbReference type="InterPro" id="IPR005801">
    <property type="entry name" value="ADC_synthase"/>
</dbReference>
<evidence type="ECO:0000256" key="6">
    <source>
        <dbReference type="ARBA" id="ARBA00023239"/>
    </source>
</evidence>
<evidence type="ECO:0000256" key="4">
    <source>
        <dbReference type="ARBA" id="ARBA00022723"/>
    </source>
</evidence>
<dbReference type="InterPro" id="IPR015890">
    <property type="entry name" value="Chorismate_C"/>
</dbReference>
<dbReference type="PANTHER" id="PTHR11236">
    <property type="entry name" value="AMINOBENZOATE/ANTHRANILATE SYNTHASE"/>
    <property type="match status" value="1"/>
</dbReference>
<dbReference type="GO" id="GO:0004049">
    <property type="term" value="F:anthranilate synthase activity"/>
    <property type="evidence" value="ECO:0007669"/>
    <property type="project" value="UniProtKB-EC"/>
</dbReference>
<evidence type="ECO:0000259" key="11">
    <source>
        <dbReference type="Pfam" id="PF04715"/>
    </source>
</evidence>
<comment type="catalytic activity">
    <reaction evidence="8">
        <text>chorismate + L-glutamine = anthranilate + pyruvate + L-glutamate + H(+)</text>
        <dbReference type="Rhea" id="RHEA:21732"/>
        <dbReference type="ChEBI" id="CHEBI:15361"/>
        <dbReference type="ChEBI" id="CHEBI:15378"/>
        <dbReference type="ChEBI" id="CHEBI:16567"/>
        <dbReference type="ChEBI" id="CHEBI:29748"/>
        <dbReference type="ChEBI" id="CHEBI:29985"/>
        <dbReference type="ChEBI" id="CHEBI:58359"/>
        <dbReference type="EC" id="4.1.3.27"/>
    </reaction>
</comment>
<comment type="cofactor">
    <cofactor evidence="1">
        <name>Mg(2+)</name>
        <dbReference type="ChEBI" id="CHEBI:18420"/>
    </cofactor>
</comment>
<keyword evidence="4" id="KW-0479">Metal-binding</keyword>
<reference evidence="12 13" key="2">
    <citation type="submission" date="2015-01" db="EMBL/GenBank/DDBJ databases">
        <title>Complete genome sequence of Pyrinomonas methylaliphatogenes type strain K22T.</title>
        <authorList>
            <person name="Lee K.C.Y."/>
            <person name="Power J.F."/>
            <person name="Dunfield P.F."/>
            <person name="Morgan X.C."/>
            <person name="Huttenhower C."/>
            <person name="Stott M.B."/>
        </authorList>
    </citation>
    <scope>NUCLEOTIDE SEQUENCE [LARGE SCALE GENOMIC DNA]</scope>
    <source>
        <strain evidence="12 13">K22</strain>
    </source>
</reference>
<comment type="subunit">
    <text evidence="2">Heterotetramer consisting of two non-identical subunits: a beta subunit (TrpG) and a large alpha subunit (TrpE).</text>
</comment>
<reference evidence="12 13" key="1">
    <citation type="submission" date="2013-12" db="EMBL/GenBank/DDBJ databases">
        <authorList>
            <person name="Stott M."/>
        </authorList>
    </citation>
    <scope>NUCLEOTIDE SEQUENCE [LARGE SCALE GENOMIC DNA]</scope>
    <source>
        <strain evidence="12 13">K22</strain>
    </source>
</reference>
<name>A0A0B6WXC5_9BACT</name>
<feature type="domain" description="Chorismate-utilising enzyme C-terminal" evidence="10">
    <location>
        <begin position="235"/>
        <end position="488"/>
    </location>
</feature>
<evidence type="ECO:0000256" key="1">
    <source>
        <dbReference type="ARBA" id="ARBA00001946"/>
    </source>
</evidence>
<feature type="region of interest" description="Disordered" evidence="9">
    <location>
        <begin position="203"/>
        <end position="225"/>
    </location>
</feature>
<dbReference type="EMBL" id="CBXV010000006">
    <property type="protein sequence ID" value="CDM65721.1"/>
    <property type="molecule type" value="Genomic_DNA"/>
</dbReference>
<keyword evidence="13" id="KW-1185">Reference proteome</keyword>
<dbReference type="InterPro" id="IPR019999">
    <property type="entry name" value="Anth_synth_I-like"/>
</dbReference>
<evidence type="ECO:0000256" key="5">
    <source>
        <dbReference type="ARBA" id="ARBA00022842"/>
    </source>
</evidence>
<dbReference type="GO" id="GO:0046872">
    <property type="term" value="F:metal ion binding"/>
    <property type="evidence" value="ECO:0007669"/>
    <property type="project" value="UniProtKB-KW"/>
</dbReference>
<evidence type="ECO:0000313" key="12">
    <source>
        <dbReference type="EMBL" id="CDM65721.1"/>
    </source>
</evidence>
<dbReference type="Gene3D" id="3.60.120.10">
    <property type="entry name" value="Anthranilate synthase"/>
    <property type="match status" value="1"/>
</dbReference>
<evidence type="ECO:0000313" key="13">
    <source>
        <dbReference type="Proteomes" id="UP000031518"/>
    </source>
</evidence>
<dbReference type="PANTHER" id="PTHR11236:SF48">
    <property type="entry name" value="ISOCHORISMATE SYNTHASE MENF"/>
    <property type="match status" value="1"/>
</dbReference>
<organism evidence="12 13">
    <name type="scientific">Pyrinomonas methylaliphatogenes</name>
    <dbReference type="NCBI Taxonomy" id="454194"/>
    <lineage>
        <taxon>Bacteria</taxon>
        <taxon>Pseudomonadati</taxon>
        <taxon>Acidobacteriota</taxon>
        <taxon>Blastocatellia</taxon>
        <taxon>Blastocatellales</taxon>
        <taxon>Pyrinomonadaceae</taxon>
        <taxon>Pyrinomonas</taxon>
    </lineage>
</organism>
<dbReference type="GO" id="GO:0000162">
    <property type="term" value="P:L-tryptophan biosynthetic process"/>
    <property type="evidence" value="ECO:0007669"/>
    <property type="project" value="TreeGrafter"/>
</dbReference>
<dbReference type="SUPFAM" id="SSF56322">
    <property type="entry name" value="ADC synthase"/>
    <property type="match status" value="1"/>
</dbReference>
<feature type="domain" description="Anthranilate synthase component I N-terminal" evidence="11">
    <location>
        <begin position="33"/>
        <end position="172"/>
    </location>
</feature>
<proteinExistence type="predicted"/>
<comment type="function">
    <text evidence="7">Part of a heterotetrameric complex that catalyzes the two-step biosynthesis of anthranilate, an intermediate in the biosynthesis of L-tryptophan. In the first step, the glutamine-binding beta subunit (TrpG) of anthranilate synthase (AS) provides the glutamine amidotransferase activity which generates ammonia as a substrate that, along with chorismate, is used in the second step, catalyzed by the large alpha subunit of AS (TrpE) to produce anthranilate. In the absence of TrpG, TrpE can synthesize anthranilate directly from chorismate and high concentrations of ammonia.</text>
</comment>
<evidence type="ECO:0000256" key="2">
    <source>
        <dbReference type="ARBA" id="ARBA00011575"/>
    </source>
</evidence>
<evidence type="ECO:0000256" key="7">
    <source>
        <dbReference type="ARBA" id="ARBA00025634"/>
    </source>
</evidence>